<evidence type="ECO:0000256" key="1">
    <source>
        <dbReference type="ARBA" id="ARBA00005771"/>
    </source>
</evidence>
<dbReference type="EMBL" id="CALOZG010000001">
    <property type="protein sequence ID" value="CAH3896992.1"/>
    <property type="molecule type" value="Genomic_DNA"/>
</dbReference>
<comment type="similarity">
    <text evidence="1">Belongs to the sulfotransferase 1 family.</text>
</comment>
<dbReference type="Proteomes" id="UP001152562">
    <property type="component" value="Unassembled WGS sequence"/>
</dbReference>
<sequence>MQLTRRRTRQIAQQWALITLDIDIRSREVVQKMAERIKFPFEIKNVTEEEDKIVKKYYKDYTRPFVRVGPQGYCWMAGYGDKAEDIFNLRVRTDDIWVVSFPRSGTTWLQELVWLLNNNLDYDGAAATPLTKRYAFIEYPTQASEIKKSPPPSGHGATVHDYQDLHTLPSPRYVKTHLNLDFLPPKLLDTAKVFYIARDPRDVAVSFHFMHKLFRYFDEGVQFNEFWDLFKRDLLMHMPIFPHIEEAWKHRGHPNMMFLFYEEMQKDLRKVIDRVADFLGKSYSDEEKNKLADHLTFDNMKKHTPVFKTANDNKDSEMKFMRKGKSGNWMNYFDTDELRREVEVYMEEHLKNTDLRFPKVD</sequence>
<dbReference type="Pfam" id="PF00685">
    <property type="entry name" value="Sulfotransfer_1"/>
    <property type="match status" value="1"/>
</dbReference>
<dbReference type="GO" id="GO:0008146">
    <property type="term" value="F:sulfotransferase activity"/>
    <property type="evidence" value="ECO:0007669"/>
    <property type="project" value="InterPro"/>
</dbReference>
<comment type="caution">
    <text evidence="4">The sequence shown here is derived from an EMBL/GenBank/DDBJ whole genome shotgun (WGS) entry which is preliminary data.</text>
</comment>
<dbReference type="AlphaFoldDB" id="A0A9P0WZ32"/>
<evidence type="ECO:0000256" key="2">
    <source>
        <dbReference type="ARBA" id="ARBA00022679"/>
    </source>
</evidence>
<dbReference type="InterPro" id="IPR000863">
    <property type="entry name" value="Sulfotransferase_dom"/>
</dbReference>
<evidence type="ECO:0000259" key="3">
    <source>
        <dbReference type="Pfam" id="PF00685"/>
    </source>
</evidence>
<proteinExistence type="inferred from homology"/>
<accession>A0A9P0WZ32</accession>
<reference evidence="4" key="1">
    <citation type="submission" date="2022-05" db="EMBL/GenBank/DDBJ databases">
        <authorList>
            <person name="Okamura Y."/>
        </authorList>
    </citation>
    <scope>NUCLEOTIDE SEQUENCE</scope>
</reference>
<organism evidence="4 5">
    <name type="scientific">Pieris brassicae</name>
    <name type="common">White butterfly</name>
    <name type="synonym">Large white butterfly</name>
    <dbReference type="NCBI Taxonomy" id="7116"/>
    <lineage>
        <taxon>Eukaryota</taxon>
        <taxon>Metazoa</taxon>
        <taxon>Ecdysozoa</taxon>
        <taxon>Arthropoda</taxon>
        <taxon>Hexapoda</taxon>
        <taxon>Insecta</taxon>
        <taxon>Pterygota</taxon>
        <taxon>Neoptera</taxon>
        <taxon>Endopterygota</taxon>
        <taxon>Lepidoptera</taxon>
        <taxon>Glossata</taxon>
        <taxon>Ditrysia</taxon>
        <taxon>Papilionoidea</taxon>
        <taxon>Pieridae</taxon>
        <taxon>Pierinae</taxon>
        <taxon>Pieris</taxon>
    </lineage>
</organism>
<dbReference type="PANTHER" id="PTHR11783">
    <property type="entry name" value="SULFOTRANSFERASE SULT"/>
    <property type="match status" value="1"/>
</dbReference>
<evidence type="ECO:0000313" key="4">
    <source>
        <dbReference type="EMBL" id="CAH3896992.1"/>
    </source>
</evidence>
<evidence type="ECO:0000313" key="5">
    <source>
        <dbReference type="Proteomes" id="UP001152562"/>
    </source>
</evidence>
<name>A0A9P0WZ32_PIEBR</name>
<keyword evidence="5" id="KW-1185">Reference proteome</keyword>
<feature type="domain" description="Sulfotransferase" evidence="3">
    <location>
        <begin position="94"/>
        <end position="353"/>
    </location>
</feature>
<gene>
    <name evidence="4" type="ORF">PIBRA_LOCUS833</name>
</gene>
<dbReference type="SUPFAM" id="SSF52540">
    <property type="entry name" value="P-loop containing nucleoside triphosphate hydrolases"/>
    <property type="match status" value="1"/>
</dbReference>
<dbReference type="Gene3D" id="3.40.50.300">
    <property type="entry name" value="P-loop containing nucleotide triphosphate hydrolases"/>
    <property type="match status" value="1"/>
</dbReference>
<dbReference type="InterPro" id="IPR027417">
    <property type="entry name" value="P-loop_NTPase"/>
</dbReference>
<keyword evidence="2" id="KW-0808">Transferase</keyword>
<protein>
    <recommendedName>
        <fullName evidence="3">Sulfotransferase domain-containing protein</fullName>
    </recommendedName>
</protein>